<dbReference type="OrthoDB" id="9781189at2"/>
<name>A0A1Q9JIP8_9FIRM</name>
<dbReference type="InterPro" id="IPR036866">
    <property type="entry name" value="RibonucZ/Hydroxyglut_hydro"/>
</dbReference>
<dbReference type="Proteomes" id="UP000187404">
    <property type="component" value="Unassembled WGS sequence"/>
</dbReference>
<feature type="domain" description="Metallo-beta-lactamase" evidence="1">
    <location>
        <begin position="13"/>
        <end position="204"/>
    </location>
</feature>
<dbReference type="SUPFAM" id="SSF56281">
    <property type="entry name" value="Metallo-hydrolase/oxidoreductase"/>
    <property type="match status" value="1"/>
</dbReference>
<dbReference type="InterPro" id="IPR052533">
    <property type="entry name" value="WalJ/YycJ-like"/>
</dbReference>
<dbReference type="AlphaFoldDB" id="A0A1Q9JIP8"/>
<accession>A0A1Q9JIP8</accession>
<dbReference type="STRING" id="1261640.BHK98_08400"/>
<dbReference type="SMART" id="SM00849">
    <property type="entry name" value="Lactamase_B"/>
    <property type="match status" value="1"/>
</dbReference>
<dbReference type="EMBL" id="MJIE01000001">
    <property type="protein sequence ID" value="OLR56080.1"/>
    <property type="molecule type" value="Genomic_DNA"/>
</dbReference>
<dbReference type="RefSeq" id="WP_075713349.1">
    <property type="nucleotide sequence ID" value="NZ_MJIE01000001.1"/>
</dbReference>
<gene>
    <name evidence="2" type="ORF">BHK98_08400</name>
</gene>
<protein>
    <recommendedName>
        <fullName evidence="1">Metallo-beta-lactamase domain-containing protein</fullName>
    </recommendedName>
</protein>
<dbReference type="Pfam" id="PF12706">
    <property type="entry name" value="Lactamase_B_2"/>
    <property type="match status" value="1"/>
</dbReference>
<organism evidence="2 3">
    <name type="scientific">Hornefia porci</name>
    <dbReference type="NCBI Taxonomy" id="2652292"/>
    <lineage>
        <taxon>Bacteria</taxon>
        <taxon>Bacillati</taxon>
        <taxon>Bacillota</taxon>
        <taxon>Clostridia</taxon>
        <taxon>Peptostreptococcales</taxon>
        <taxon>Anaerovoracaceae</taxon>
        <taxon>Hornefia</taxon>
    </lineage>
</organism>
<dbReference type="Gene3D" id="3.60.15.10">
    <property type="entry name" value="Ribonuclease Z/Hydroxyacylglutathione hydrolase-like"/>
    <property type="match status" value="1"/>
</dbReference>
<dbReference type="PANTHER" id="PTHR47619">
    <property type="entry name" value="METALLO-HYDROLASE YYCJ-RELATED"/>
    <property type="match status" value="1"/>
</dbReference>
<keyword evidence="3" id="KW-1185">Reference proteome</keyword>
<reference evidence="2 3" key="1">
    <citation type="journal article" date="2016" name="Appl. Environ. Microbiol.">
        <title>Function and Phylogeny of Bacterial Butyryl Coenzyme A:Acetate Transferases and Their Diversity in the Proximal Colon of Swine.</title>
        <authorList>
            <person name="Trachsel J."/>
            <person name="Bayles D.O."/>
            <person name="Looft T."/>
            <person name="Levine U.Y."/>
            <person name="Allen H.K."/>
        </authorList>
    </citation>
    <scope>NUCLEOTIDE SEQUENCE [LARGE SCALE GENOMIC DNA]</scope>
    <source>
        <strain evidence="2 3">68-3-10</strain>
    </source>
</reference>
<dbReference type="InterPro" id="IPR001279">
    <property type="entry name" value="Metallo-B-lactamas"/>
</dbReference>
<comment type="caution">
    <text evidence="2">The sequence shown here is derived from an EMBL/GenBank/DDBJ whole genome shotgun (WGS) entry which is preliminary data.</text>
</comment>
<evidence type="ECO:0000259" key="1">
    <source>
        <dbReference type="SMART" id="SM00849"/>
    </source>
</evidence>
<evidence type="ECO:0000313" key="3">
    <source>
        <dbReference type="Proteomes" id="UP000187404"/>
    </source>
</evidence>
<evidence type="ECO:0000313" key="2">
    <source>
        <dbReference type="EMBL" id="OLR56080.1"/>
    </source>
</evidence>
<sequence>MGLSFCSFASGSSGNCYLVESENTVILIDVGITGKRILAGLEENGLEAGDVDAILLTHEHIDHVRSIRMIGRKAGHAEVYASEGTFAGIEEKLLPRGRWSPVPDEEFAIGDIAVRAFSLSHDAIEPTGYTLRSGGRQVTVVTDTGVVTEEIFEQMKTADLLVLEANHEVNILRMGSYPYPLQQRILGDEGHLSNETAGRVLCSLLDQMHGERIPRVLLAHLSHENNTPQQAYLTVKNILFERDYFVDRDVKLAVIRRDETSPLLEV</sequence>
<dbReference type="PANTHER" id="PTHR47619:SF1">
    <property type="entry name" value="EXODEOXYRIBONUCLEASE WALJ"/>
    <property type="match status" value="1"/>
</dbReference>
<proteinExistence type="predicted"/>